<dbReference type="GO" id="GO:0036159">
    <property type="term" value="P:inner dynein arm assembly"/>
    <property type="evidence" value="ECO:0007669"/>
    <property type="project" value="TreeGrafter"/>
</dbReference>
<evidence type="ECO:0000313" key="1">
    <source>
        <dbReference type="EMBL" id="GBP44080.1"/>
    </source>
</evidence>
<evidence type="ECO:0000313" key="2">
    <source>
        <dbReference type="Proteomes" id="UP000299102"/>
    </source>
</evidence>
<gene>
    <name evidence="1" type="primary">zmynd10</name>
    <name evidence="1" type="ORF">EVAR_85234_1</name>
</gene>
<dbReference type="SUPFAM" id="SSF144232">
    <property type="entry name" value="HIT/MYND zinc finger-like"/>
    <property type="match status" value="1"/>
</dbReference>
<dbReference type="PANTHER" id="PTHR13244:SF7">
    <property type="entry name" value="ZINC FINGER MYND DOMAIN-CONTAINING PROTEIN 10"/>
    <property type="match status" value="1"/>
</dbReference>
<dbReference type="GO" id="GO:0034451">
    <property type="term" value="C:centriolar satellite"/>
    <property type="evidence" value="ECO:0007669"/>
    <property type="project" value="TreeGrafter"/>
</dbReference>
<comment type="caution">
    <text evidence="1">The sequence shown here is derived from an EMBL/GenBank/DDBJ whole genome shotgun (WGS) entry which is preliminary data.</text>
</comment>
<dbReference type="STRING" id="151549.A0A4C1VZQ0"/>
<dbReference type="PANTHER" id="PTHR13244">
    <property type="entry name" value="ZINC FINGER MYND DOMAIN CONTAINING PROTEIN 10"/>
    <property type="match status" value="1"/>
</dbReference>
<dbReference type="EMBL" id="BGZK01000446">
    <property type="protein sequence ID" value="GBP44080.1"/>
    <property type="molecule type" value="Genomic_DNA"/>
</dbReference>
<proteinExistence type="predicted"/>
<dbReference type="OrthoDB" id="432970at2759"/>
<protein>
    <submittedName>
        <fullName evidence="1">Zinc finger MYND domain-containing protein 10</fullName>
    </submittedName>
</protein>
<dbReference type="GO" id="GO:0044458">
    <property type="term" value="P:motile cilium assembly"/>
    <property type="evidence" value="ECO:0007669"/>
    <property type="project" value="TreeGrafter"/>
</dbReference>
<dbReference type="InterPro" id="IPR052298">
    <property type="entry name" value="ZMYND10"/>
</dbReference>
<dbReference type="Proteomes" id="UP000299102">
    <property type="component" value="Unassembled WGS sequence"/>
</dbReference>
<keyword evidence="2" id="KW-1185">Reference proteome</keyword>
<dbReference type="GO" id="GO:0005737">
    <property type="term" value="C:cytoplasm"/>
    <property type="evidence" value="ECO:0007669"/>
    <property type="project" value="TreeGrafter"/>
</dbReference>
<reference evidence="1 2" key="1">
    <citation type="journal article" date="2019" name="Commun. Biol.">
        <title>The bagworm genome reveals a unique fibroin gene that provides high tensile strength.</title>
        <authorList>
            <person name="Kono N."/>
            <person name="Nakamura H."/>
            <person name="Ohtoshi R."/>
            <person name="Tomita M."/>
            <person name="Numata K."/>
            <person name="Arakawa K."/>
        </authorList>
    </citation>
    <scope>NUCLEOTIDE SEQUENCE [LARGE SCALE GENOMIC DNA]</scope>
</reference>
<dbReference type="GO" id="GO:0036158">
    <property type="term" value="P:outer dynein arm assembly"/>
    <property type="evidence" value="ECO:0007669"/>
    <property type="project" value="TreeGrafter"/>
</dbReference>
<dbReference type="AlphaFoldDB" id="A0A4C1VZQ0"/>
<accession>A0A4C1VZQ0</accession>
<organism evidence="1 2">
    <name type="scientific">Eumeta variegata</name>
    <name type="common">Bagworm moth</name>
    <name type="synonym">Eumeta japonica</name>
    <dbReference type="NCBI Taxonomy" id="151549"/>
    <lineage>
        <taxon>Eukaryota</taxon>
        <taxon>Metazoa</taxon>
        <taxon>Ecdysozoa</taxon>
        <taxon>Arthropoda</taxon>
        <taxon>Hexapoda</taxon>
        <taxon>Insecta</taxon>
        <taxon>Pterygota</taxon>
        <taxon>Neoptera</taxon>
        <taxon>Endopterygota</taxon>
        <taxon>Lepidoptera</taxon>
        <taxon>Glossata</taxon>
        <taxon>Ditrysia</taxon>
        <taxon>Tineoidea</taxon>
        <taxon>Psychidae</taxon>
        <taxon>Oiketicinae</taxon>
        <taxon>Eumeta</taxon>
    </lineage>
</organism>
<name>A0A4C1VZQ0_EUMVA</name>
<dbReference type="Gene3D" id="6.10.140.2220">
    <property type="match status" value="1"/>
</dbReference>
<sequence length="416" mass="46669">MSDKNSHLSALEPGELDLFVDSMQPNKIENIGNSAWVDWHIRLQKLNQQAVLEACSLREEQTKEALISSGKLYHEAVAIGLLETVLFHEDGAQCVSEVMVDLLDYAVDQLANLLALINTGYLKTVSTKGLETETILDELNRQKSDLQFDIGMRCISIVRYLAEHMDGVGVSSTISSNLYKTHDLPSLLAHLIELEPWKRMDDEGNLQTFTFGRWSKPADQHDGEMHRSEAQLWLCLRQLLLEPRLADHYPIDDVRRSAFCRLQARLSEPMLDQIPPLGELKAFLCQLSVGNYSAGHINGTSSKGKGCVLVEIVPQIKERYMKQVHKHTKSLAKSHLERFNLDGSSDSRDWAKRLLDSYASETALALDGGGAKCAKCGNKASKKCSRCKNEWYCGRSVNRFTLLPVDGPPKGIIRMF</sequence>